<gene>
    <name evidence="1" type="ORF">AVEN_244046_1</name>
</gene>
<reference evidence="1 2" key="1">
    <citation type="journal article" date="2019" name="Sci. Rep.">
        <title>Orb-weaving spider Araneus ventricosus genome elucidates the spidroin gene catalogue.</title>
        <authorList>
            <person name="Kono N."/>
            <person name="Nakamura H."/>
            <person name="Ohtoshi R."/>
            <person name="Moran D.A.P."/>
            <person name="Shinohara A."/>
            <person name="Yoshida Y."/>
            <person name="Fujiwara M."/>
            <person name="Mori M."/>
            <person name="Tomita M."/>
            <person name="Arakawa K."/>
        </authorList>
    </citation>
    <scope>NUCLEOTIDE SEQUENCE [LARGE SCALE GENOMIC DNA]</scope>
</reference>
<name>A0A4Y2LS25_ARAVE</name>
<keyword evidence="2" id="KW-1185">Reference proteome</keyword>
<evidence type="ECO:0000313" key="2">
    <source>
        <dbReference type="Proteomes" id="UP000499080"/>
    </source>
</evidence>
<accession>A0A4Y2LS25</accession>
<protein>
    <submittedName>
        <fullName evidence="1">Uncharacterized protein</fullName>
    </submittedName>
</protein>
<comment type="caution">
    <text evidence="1">The sequence shown here is derived from an EMBL/GenBank/DDBJ whole genome shotgun (WGS) entry which is preliminary data.</text>
</comment>
<dbReference type="Proteomes" id="UP000499080">
    <property type="component" value="Unassembled WGS sequence"/>
</dbReference>
<evidence type="ECO:0000313" key="1">
    <source>
        <dbReference type="EMBL" id="GBN17289.1"/>
    </source>
</evidence>
<sequence length="130" mass="14048">MKKTIRRSKERKCYGNRFSTSNDVSTLVAGTSAEEENLCYAKCAGITFKGFIQNTELKLLHASVSVPENSVKHAAGEIRDADDTQTAIKCGLSVDGGVCAVSILSSKVIDMEVMIQFCKKCDTKALSSFA</sequence>
<proteinExistence type="predicted"/>
<organism evidence="1 2">
    <name type="scientific">Araneus ventricosus</name>
    <name type="common">Orbweaver spider</name>
    <name type="synonym">Epeira ventricosa</name>
    <dbReference type="NCBI Taxonomy" id="182803"/>
    <lineage>
        <taxon>Eukaryota</taxon>
        <taxon>Metazoa</taxon>
        <taxon>Ecdysozoa</taxon>
        <taxon>Arthropoda</taxon>
        <taxon>Chelicerata</taxon>
        <taxon>Arachnida</taxon>
        <taxon>Araneae</taxon>
        <taxon>Araneomorphae</taxon>
        <taxon>Entelegynae</taxon>
        <taxon>Araneoidea</taxon>
        <taxon>Araneidae</taxon>
        <taxon>Araneus</taxon>
    </lineage>
</organism>
<dbReference type="OrthoDB" id="6154036at2759"/>
<dbReference type="EMBL" id="BGPR01006243">
    <property type="protein sequence ID" value="GBN17289.1"/>
    <property type="molecule type" value="Genomic_DNA"/>
</dbReference>
<dbReference type="AlphaFoldDB" id="A0A4Y2LS25"/>